<organism evidence="2 3">
    <name type="scientific">Cryptococcus floricola</name>
    <dbReference type="NCBI Taxonomy" id="2591691"/>
    <lineage>
        <taxon>Eukaryota</taxon>
        <taxon>Fungi</taxon>
        <taxon>Dikarya</taxon>
        <taxon>Basidiomycota</taxon>
        <taxon>Agaricomycotina</taxon>
        <taxon>Tremellomycetes</taxon>
        <taxon>Tremellales</taxon>
        <taxon>Cryptococcaceae</taxon>
        <taxon>Cryptococcus</taxon>
    </lineage>
</organism>
<name>A0A5D3AWG4_9TREE</name>
<feature type="compositionally biased region" description="Low complexity" evidence="1">
    <location>
        <begin position="440"/>
        <end position="462"/>
    </location>
</feature>
<feature type="compositionally biased region" description="Acidic residues" evidence="1">
    <location>
        <begin position="231"/>
        <end position="240"/>
    </location>
</feature>
<feature type="compositionally biased region" description="Polar residues" evidence="1">
    <location>
        <begin position="995"/>
        <end position="1030"/>
    </location>
</feature>
<protein>
    <submittedName>
        <fullName evidence="2">Uncharacterized protein</fullName>
    </submittedName>
</protein>
<feature type="compositionally biased region" description="Polar residues" evidence="1">
    <location>
        <begin position="373"/>
        <end position="382"/>
    </location>
</feature>
<feature type="compositionally biased region" description="Low complexity" evidence="1">
    <location>
        <begin position="271"/>
        <end position="283"/>
    </location>
</feature>
<feature type="compositionally biased region" description="Polar residues" evidence="1">
    <location>
        <begin position="976"/>
        <end position="987"/>
    </location>
</feature>
<reference evidence="2 3" key="1">
    <citation type="submission" date="2017-05" db="EMBL/GenBank/DDBJ databases">
        <title>The Genome Sequence of Tsuchiyaea wingfieldii DSM 27421.</title>
        <authorList>
            <person name="Cuomo C."/>
            <person name="Passer A."/>
            <person name="Billmyre B."/>
            <person name="Heitman J."/>
        </authorList>
    </citation>
    <scope>NUCLEOTIDE SEQUENCE [LARGE SCALE GENOMIC DNA]</scope>
    <source>
        <strain evidence="2 3">DSM 27421</strain>
    </source>
</reference>
<sequence length="1341" mass="143856">MAPTPRKPVARHEQSSDSSDSDISSVEDGDAYESPDDEEEDPDQEYNVDAIPYAYSFREPEKKSRGRKSQARVMREEAAKAKPQWHYGVIWKGYLKALSDSPQPVDSFEGPKPPVIVRFWAGMGMTPSDGSLEPLDKIGDMYSLPSHAMKQWLNEEPTRSWKLFKKRQELQRAHVERVRRGEATGMFRCPKRYSDHYHWLKFKKRSEQAMGIKTEGRRPFSSRILDRASDESDLTEDDDAVPLKATQASGRKAAGQGNASKRKRVLISSTDSDSSVDKPLSSSRRMKVPRPSDFRSGSQAGVPKSGKPAEVEIEERAGATSEERVSETVKGQNGSAEKATRAGSDMEGEKTGDAVDFGELDHGIFELPPPGVTESTATSAPLTSERRSLGTAPVSAQAPPPAFEHPTASDGTDKPPSSEKFIPPLGESAPSTVTAQASLSVHTPSSTPAAASTPAQVPVTAPNQPVAPAKTDKPPSSKGSVPPPGKSTPSTVPSEAPPSVNPPSSIPATASTSIQAPVPAPEQTTVPAATDKPSSSKGSVPPPGKAAQSTVPPKAPSSAKPPSSTSSNPPSSTSLAKPPAGAQKKVKESYDPRKAPQNDPKRKALHASSAAQQAPAVAKDWLKTMKIAKKTQPVPEPASSTSPKPTQPSYAVLSTSGAVNHNSVHEPRRGSAAASVSTRPLSGPSPHAPAAALPEPSAAGPGIQPLPVSDQPVRSSSISDALVGESPVTVGHSPGQTGERRAFHPGSIDLTTHLNIETSSLPSSTPGDILGPGRKERPKYEQPKRIKHIDNDDESITPQEARRRRMIGEDGASPISPRRSNASYFPHTSKTTQKRKDTEFLASTTRLSVGRASEEQQRPGVAQRKTSDGSSAQMRRVGSTTSSLAGSMTPPPVPRGRASLDRSREGSGVGSTRDGTYSPPVDRAGKPLDAVTRQGSADQPKPPIAVYQPRNKAQVPPQPPTTAVQSNAPMDPRLSISATRETSQPQSLAPLVSGDNVQSQRQQQGTSHLALTIVSSPSTNKPNYIPTPTSARPPTPVDSSPKALPTTSIPTPTTARLPSPLSKSPKLLLTLQRLRSDSKFPDGPELSDNGQAVPLASAANVDPSLCPVQSLNVIPENVVTLSPYLLLKHPKMWARVMKALRGTRRWGAYLTPSVLCFLKQTWDNHDYDLSPDPTESFSALISSLPLDGGHAFHTGAPWGEAYGLSVSCNPPMKKLKKPLMEWRLWLADVVRQNDFEALVKKCIGVEQGHFEQMVARNAGQALPEPDPVDREEVILEQLRDLTAMKTNDELVYTRYVYVGHFELGDANRKKVKRNYSHGIEYMTPEEFIAMVENENPPAPAL</sequence>
<evidence type="ECO:0000313" key="2">
    <source>
        <dbReference type="EMBL" id="TYJ54864.1"/>
    </source>
</evidence>
<feature type="compositionally biased region" description="Pro residues" evidence="1">
    <location>
        <begin position="495"/>
        <end position="505"/>
    </location>
</feature>
<feature type="compositionally biased region" description="Low complexity" evidence="1">
    <location>
        <begin position="549"/>
        <end position="577"/>
    </location>
</feature>
<dbReference type="Proteomes" id="UP000322245">
    <property type="component" value="Unassembled WGS sequence"/>
</dbReference>
<feature type="compositionally biased region" description="Polar residues" evidence="1">
    <location>
        <begin position="868"/>
        <end position="886"/>
    </location>
</feature>
<feature type="region of interest" description="Disordered" evidence="1">
    <location>
        <begin position="1"/>
        <end position="78"/>
    </location>
</feature>
<feature type="compositionally biased region" description="Basic and acidic residues" evidence="1">
    <location>
        <begin position="773"/>
        <end position="790"/>
    </location>
</feature>
<feature type="compositionally biased region" description="Basic and acidic residues" evidence="1">
    <location>
        <begin position="214"/>
        <end position="230"/>
    </location>
</feature>
<evidence type="ECO:0000256" key="1">
    <source>
        <dbReference type="SAM" id="MobiDB-lite"/>
    </source>
</evidence>
<feature type="compositionally biased region" description="Polar residues" evidence="1">
    <location>
        <begin position="1045"/>
        <end position="1056"/>
    </location>
</feature>
<feature type="compositionally biased region" description="Basic and acidic residues" evidence="1">
    <location>
        <begin position="347"/>
        <end position="364"/>
    </location>
</feature>
<feature type="compositionally biased region" description="Polar residues" evidence="1">
    <location>
        <begin position="818"/>
        <end position="831"/>
    </location>
</feature>
<feature type="compositionally biased region" description="Basic and acidic residues" evidence="1">
    <location>
        <begin position="307"/>
        <end position="327"/>
    </location>
</feature>
<feature type="compositionally biased region" description="Basic and acidic residues" evidence="1">
    <location>
        <begin position="585"/>
        <end position="602"/>
    </location>
</feature>
<proteinExistence type="predicted"/>
<feature type="compositionally biased region" description="Polar residues" evidence="1">
    <location>
        <begin position="749"/>
        <end position="766"/>
    </location>
</feature>
<comment type="caution">
    <text evidence="2">The sequence shown here is derived from an EMBL/GenBank/DDBJ whole genome shotgun (WGS) entry which is preliminary data.</text>
</comment>
<feature type="compositionally biased region" description="Polar residues" evidence="1">
    <location>
        <begin position="638"/>
        <end position="662"/>
    </location>
</feature>
<accession>A0A5D3AWG4</accession>
<evidence type="ECO:0000313" key="3">
    <source>
        <dbReference type="Proteomes" id="UP000322245"/>
    </source>
</evidence>
<feature type="compositionally biased region" description="Polar residues" evidence="1">
    <location>
        <begin position="429"/>
        <end position="439"/>
    </location>
</feature>
<gene>
    <name evidence="2" type="ORF">B9479_004456</name>
</gene>
<feature type="compositionally biased region" description="Low complexity" evidence="1">
    <location>
        <begin position="606"/>
        <end position="618"/>
    </location>
</feature>
<feature type="region of interest" description="Disordered" evidence="1">
    <location>
        <begin position="210"/>
        <end position="1062"/>
    </location>
</feature>
<feature type="compositionally biased region" description="Low complexity" evidence="1">
    <location>
        <begin position="680"/>
        <end position="702"/>
    </location>
</feature>
<keyword evidence="3" id="KW-1185">Reference proteome</keyword>
<feature type="compositionally biased region" description="Acidic residues" evidence="1">
    <location>
        <begin position="25"/>
        <end position="46"/>
    </location>
</feature>
<dbReference type="EMBL" id="NIDF01000051">
    <property type="protein sequence ID" value="TYJ54864.1"/>
    <property type="molecule type" value="Genomic_DNA"/>
</dbReference>